<evidence type="ECO:0000256" key="4">
    <source>
        <dbReference type="ARBA" id="ARBA00022448"/>
    </source>
</evidence>
<dbReference type="GO" id="GO:0046872">
    <property type="term" value="F:metal ion binding"/>
    <property type="evidence" value="ECO:0007669"/>
    <property type="project" value="UniProtKB-KW"/>
</dbReference>
<comment type="subcellular location">
    <subcellularLocation>
        <location evidence="2 12">Plastid</location>
        <location evidence="2 12">Chloroplast</location>
    </subcellularLocation>
</comment>
<dbReference type="InterPro" id="IPR001041">
    <property type="entry name" value="2Fe-2S_ferredoxin-type"/>
</dbReference>
<dbReference type="InterPro" id="IPR010241">
    <property type="entry name" value="Fd_pln"/>
</dbReference>
<evidence type="ECO:0000256" key="6">
    <source>
        <dbReference type="ARBA" id="ARBA00022640"/>
    </source>
</evidence>
<reference evidence="15 16" key="2">
    <citation type="submission" date="2025-04" db="UniProtKB">
        <authorList>
            <consortium name="RefSeq"/>
        </authorList>
    </citation>
    <scope>IDENTIFICATION</scope>
    <source>
        <tissue evidence="15 16">Leaves</tissue>
    </source>
</reference>
<evidence type="ECO:0000256" key="3">
    <source>
        <dbReference type="ARBA" id="ARBA00007874"/>
    </source>
</evidence>
<evidence type="ECO:0000256" key="5">
    <source>
        <dbReference type="ARBA" id="ARBA00022528"/>
    </source>
</evidence>
<dbReference type="PROSITE" id="PS00197">
    <property type="entry name" value="2FE2S_FER_1"/>
    <property type="match status" value="1"/>
</dbReference>
<dbReference type="PROSITE" id="PS51085">
    <property type="entry name" value="2FE2S_FER_2"/>
    <property type="match status" value="1"/>
</dbReference>
<dbReference type="Proteomes" id="UP001652660">
    <property type="component" value="Chromosome 2e"/>
</dbReference>
<keyword evidence="4 12" id="KW-0813">Transport</keyword>
<evidence type="ECO:0000256" key="12">
    <source>
        <dbReference type="RuleBase" id="RU364001"/>
    </source>
</evidence>
<accession>A0A6P6WM06</accession>
<evidence type="ECO:0000256" key="9">
    <source>
        <dbReference type="ARBA" id="ARBA00022982"/>
    </source>
</evidence>
<evidence type="ECO:0000256" key="8">
    <source>
        <dbReference type="ARBA" id="ARBA00022723"/>
    </source>
</evidence>
<keyword evidence="9 12" id="KW-0249">Electron transport</keyword>
<dbReference type="GeneID" id="113733473"/>
<feature type="domain" description="2Fe-2S ferredoxin-type" evidence="13">
    <location>
        <begin position="87"/>
        <end position="178"/>
    </location>
</feature>
<comment type="similarity">
    <text evidence="3 12">Belongs to the 2Fe2S plant-type ferredoxin family.</text>
</comment>
<dbReference type="Gene3D" id="3.10.20.30">
    <property type="match status" value="1"/>
</dbReference>
<sequence>MNRICRGFTLSDPSLFVGYRARVQSSLKMSAVNIPSSCLLRASPSVQSRASSNQGLCSLGFLNNNNVSRALGMKPSSTFRNTSTAAYKVKLITPSGEENEVEVGDDEYILDAGEGAGMELPYSCRAGSCATCVGQIVSGSVDQSEGSFLDETQIEKGYVLTCIARPTSDCVIYTHKEEDLH</sequence>
<dbReference type="PANTHER" id="PTHR43112:SF30">
    <property type="entry name" value="FERREDOXIN-3, CHLOROPLASTIC"/>
    <property type="match status" value="1"/>
</dbReference>
<name>A0A6P6WM06_COFAR</name>
<dbReference type="NCBIfam" id="TIGR02008">
    <property type="entry name" value="fdx_plant"/>
    <property type="match status" value="1"/>
</dbReference>
<dbReference type="InterPro" id="IPR006058">
    <property type="entry name" value="2Fe2S_fd_BS"/>
</dbReference>
<dbReference type="CDD" id="cd00207">
    <property type="entry name" value="fer2"/>
    <property type="match status" value="1"/>
</dbReference>
<keyword evidence="10 12" id="KW-0408">Iron</keyword>
<keyword evidence="11 12" id="KW-0411">Iron-sulfur</keyword>
<dbReference type="OrthoDB" id="1885901at2759"/>
<comment type="cofactor">
    <cofactor evidence="12">
        <name>[2Fe-2S] cluster</name>
        <dbReference type="ChEBI" id="CHEBI:190135"/>
    </cofactor>
    <text evidence="12">Binds 1 [2Fe-2S] cluster.</text>
</comment>
<dbReference type="SUPFAM" id="SSF54292">
    <property type="entry name" value="2Fe-2S ferredoxin-like"/>
    <property type="match status" value="1"/>
</dbReference>
<evidence type="ECO:0000313" key="14">
    <source>
        <dbReference type="Proteomes" id="UP001652660"/>
    </source>
</evidence>
<evidence type="ECO:0000256" key="1">
    <source>
        <dbReference type="ARBA" id="ARBA00003532"/>
    </source>
</evidence>
<evidence type="ECO:0000313" key="16">
    <source>
        <dbReference type="RefSeq" id="XP_027115642.1"/>
    </source>
</evidence>
<keyword evidence="8 12" id="KW-0479">Metal-binding</keyword>
<dbReference type="GO" id="GO:0009507">
    <property type="term" value="C:chloroplast"/>
    <property type="evidence" value="ECO:0007669"/>
    <property type="project" value="UniProtKB-SubCell"/>
</dbReference>
<keyword evidence="14" id="KW-1185">Reference proteome</keyword>
<proteinExistence type="inferred from homology"/>
<dbReference type="GO" id="GO:0051537">
    <property type="term" value="F:2 iron, 2 sulfur cluster binding"/>
    <property type="evidence" value="ECO:0007669"/>
    <property type="project" value="UniProtKB-KW"/>
</dbReference>
<dbReference type="GO" id="GO:0006124">
    <property type="term" value="P:ferredoxin metabolic process"/>
    <property type="evidence" value="ECO:0007669"/>
    <property type="project" value="UniProtKB-ARBA"/>
</dbReference>
<keyword evidence="7 12" id="KW-0001">2Fe-2S</keyword>
<evidence type="ECO:0000256" key="7">
    <source>
        <dbReference type="ARBA" id="ARBA00022714"/>
    </source>
</evidence>
<dbReference type="GO" id="GO:0009055">
    <property type="term" value="F:electron transfer activity"/>
    <property type="evidence" value="ECO:0007669"/>
    <property type="project" value="InterPro"/>
</dbReference>
<keyword evidence="6 12" id="KW-0934">Plastid</keyword>
<dbReference type="InterPro" id="IPR012675">
    <property type="entry name" value="Beta-grasp_dom_sf"/>
</dbReference>
<evidence type="ECO:0000259" key="13">
    <source>
        <dbReference type="PROSITE" id="PS51085"/>
    </source>
</evidence>
<dbReference type="RefSeq" id="XP_027115642.1">
    <property type="nucleotide sequence ID" value="XM_027259841.1"/>
</dbReference>
<protein>
    <recommendedName>
        <fullName evidence="12">Ferredoxin</fullName>
    </recommendedName>
</protein>
<dbReference type="AlphaFoldDB" id="A0A6P6WM06"/>
<evidence type="ECO:0000256" key="11">
    <source>
        <dbReference type="ARBA" id="ARBA00023014"/>
    </source>
</evidence>
<reference evidence="14" key="1">
    <citation type="journal article" date="2025" name="Foods">
        <title>Unveiling the Microbial Signatures of Arabica Coffee Cherries: Insights into Ripeness Specific Diversity, Functional Traits, and Implications for Quality and Safety.</title>
        <authorList>
            <consortium name="RefSeq"/>
            <person name="Tenea G.N."/>
            <person name="Cifuentes V."/>
            <person name="Reyes P."/>
            <person name="Cevallos-Vallejos M."/>
        </authorList>
    </citation>
    <scope>NUCLEOTIDE SEQUENCE [LARGE SCALE GENOMIC DNA]</scope>
</reference>
<dbReference type="Pfam" id="PF00111">
    <property type="entry name" value="Fer2"/>
    <property type="match status" value="1"/>
</dbReference>
<organism evidence="14 15">
    <name type="scientific">Coffea arabica</name>
    <name type="common">Arabian coffee</name>
    <dbReference type="NCBI Taxonomy" id="13443"/>
    <lineage>
        <taxon>Eukaryota</taxon>
        <taxon>Viridiplantae</taxon>
        <taxon>Streptophyta</taxon>
        <taxon>Embryophyta</taxon>
        <taxon>Tracheophyta</taxon>
        <taxon>Spermatophyta</taxon>
        <taxon>Magnoliopsida</taxon>
        <taxon>eudicotyledons</taxon>
        <taxon>Gunneridae</taxon>
        <taxon>Pentapetalae</taxon>
        <taxon>asterids</taxon>
        <taxon>lamiids</taxon>
        <taxon>Gentianales</taxon>
        <taxon>Rubiaceae</taxon>
        <taxon>Ixoroideae</taxon>
        <taxon>Gardenieae complex</taxon>
        <taxon>Bertiereae - Coffeeae clade</taxon>
        <taxon>Coffeeae</taxon>
        <taxon>Coffea</taxon>
    </lineage>
</organism>
<dbReference type="InterPro" id="IPR036010">
    <property type="entry name" value="2Fe-2S_ferredoxin-like_sf"/>
</dbReference>
<dbReference type="FunFam" id="3.10.20.30:FF:000014">
    <property type="entry name" value="Ferredoxin"/>
    <property type="match status" value="1"/>
</dbReference>
<comment type="function">
    <text evidence="1 12">Ferredoxins are iron-sulfur proteins that transfer electrons in a wide variety of metabolic reactions.</text>
</comment>
<dbReference type="RefSeq" id="XP_027115641.1">
    <property type="nucleotide sequence ID" value="XM_027259840.1"/>
</dbReference>
<dbReference type="PANTHER" id="PTHR43112">
    <property type="entry name" value="FERREDOXIN"/>
    <property type="match status" value="1"/>
</dbReference>
<gene>
    <name evidence="15 16" type="primary">LOC113733473</name>
</gene>
<evidence type="ECO:0000313" key="15">
    <source>
        <dbReference type="RefSeq" id="XP_027115641.1"/>
    </source>
</evidence>
<evidence type="ECO:0000256" key="10">
    <source>
        <dbReference type="ARBA" id="ARBA00023004"/>
    </source>
</evidence>
<evidence type="ECO:0000256" key="2">
    <source>
        <dbReference type="ARBA" id="ARBA00004229"/>
    </source>
</evidence>
<keyword evidence="5 12" id="KW-0150">Chloroplast</keyword>
<dbReference type="GO" id="GO:0022900">
    <property type="term" value="P:electron transport chain"/>
    <property type="evidence" value="ECO:0007669"/>
    <property type="project" value="InterPro"/>
</dbReference>